<name>A0A317CZT6_9ACTN</name>
<feature type="region of interest" description="Disordered" evidence="1">
    <location>
        <begin position="316"/>
        <end position="336"/>
    </location>
</feature>
<evidence type="ECO:0000313" key="2">
    <source>
        <dbReference type="EMBL" id="PWR07430.1"/>
    </source>
</evidence>
<reference evidence="2 3" key="1">
    <citation type="submission" date="2018-05" db="EMBL/GenBank/DDBJ databases">
        <title>Micromonosporas from Atacama Desert.</title>
        <authorList>
            <person name="Carro L."/>
            <person name="Golinska P."/>
            <person name="Klenk H.-P."/>
            <person name="Goodfellow M."/>
        </authorList>
    </citation>
    <scope>NUCLEOTIDE SEQUENCE [LARGE SCALE GENOMIC DNA]</scope>
    <source>
        <strain evidence="2 3">4G51</strain>
    </source>
</reference>
<comment type="caution">
    <text evidence="2">The sequence shown here is derived from an EMBL/GenBank/DDBJ whole genome shotgun (WGS) entry which is preliminary data.</text>
</comment>
<feature type="compositionally biased region" description="Acidic residues" evidence="1">
    <location>
        <begin position="321"/>
        <end position="332"/>
    </location>
</feature>
<dbReference type="Proteomes" id="UP000246050">
    <property type="component" value="Unassembled WGS sequence"/>
</dbReference>
<dbReference type="AlphaFoldDB" id="A0A317CZT6"/>
<evidence type="ECO:0000313" key="3">
    <source>
        <dbReference type="Proteomes" id="UP000246050"/>
    </source>
</evidence>
<accession>A0A317CZT6</accession>
<proteinExistence type="predicted"/>
<gene>
    <name evidence="2" type="ORF">DKT69_34790</name>
</gene>
<organism evidence="2 3">
    <name type="scientific">Micromonospora sicca</name>
    <dbReference type="NCBI Taxonomy" id="2202420"/>
    <lineage>
        <taxon>Bacteria</taxon>
        <taxon>Bacillati</taxon>
        <taxon>Actinomycetota</taxon>
        <taxon>Actinomycetes</taxon>
        <taxon>Micromonosporales</taxon>
        <taxon>Micromonosporaceae</taxon>
        <taxon>Micromonospora</taxon>
    </lineage>
</organism>
<dbReference type="EMBL" id="QGKS01000479">
    <property type="protein sequence ID" value="PWR07430.1"/>
    <property type="molecule type" value="Genomic_DNA"/>
</dbReference>
<protein>
    <submittedName>
        <fullName evidence="2">Uncharacterized protein</fullName>
    </submittedName>
</protein>
<sequence length="894" mass="99384">MAPANAATLVESEVDLPPAARAAVVDALLADSREHDAPPRWSLDLSVVVHPELARQLTDRLAAAVDQSFEAWWICRLALAGRISAAAPAALTIALDDRLPSWARRQAIAVVTELGSAPERSALLDGLKLDPDADPDDELRAGLLDGLYPQHMTITRLLPFVTRPRRLHFIGAYQKFLRDFPARVPNADLPELLTWARATLQPQFSVESRRWLSDLWVRIAAHAVGASDDPAVRGSLAELLVYLAGHIRRVRWALDTAQRRHLAVAVAARLDEHRWPVLLQLELVTADDIDWLTEAIDDERATGHDVLARCLQRLIAPPAPPDDEQDIDEQETDDRPDRTALQAAISAARQNLAAWTDIPIALVPPNQPEPLLSCDLTARRNWSLLTAEEQREVLDRGLEYVTGHSPDPSLWLGKTSVGLDVVRDWSGVYLLTTLARHAPERLGDLPLTTWARWAPAIANAWAYGNTDLLGDLVELAPTEAKAEIRTAVQTALDSRAEWRRTPLYEYFARNLVPELAAILTQRRYPDDQNADVLAFLIEHDPDVAVVAARSVANDDNSQLSRAANRHLAHADTSGTINRLLNEPTPPWVFLELLEGLPLDTVDDGSLADLTRLLLGRLAHADPPPETEGSFDSPTQREARMCNHAVERMAMRGLVTELKVLADGQPFHAQTLIRHHLRQARQAAAGKAQARVDPTGLLDLLGRSDLRLIRNSADLISALLDHLDDLQHELSRNNGFRDLWSPNGKNLGSEDDITDWLRRRLTDQLGRDRVILAREPQVERIAVKGSGTRIDLTAGAPTNTVPAGVAEAIVEAKLVTNDEVPTALRDQLVQRYLAATSQRHGIYLVYWIPPEQRTSGSRKYADKQELLDDMRRWATEVAPQFDVRVYVLDVSWPKR</sequence>
<evidence type="ECO:0000256" key="1">
    <source>
        <dbReference type="SAM" id="MobiDB-lite"/>
    </source>
</evidence>